<evidence type="ECO:0000313" key="2">
    <source>
        <dbReference type="Proteomes" id="UP000828048"/>
    </source>
</evidence>
<protein>
    <submittedName>
        <fullName evidence="1">Uncharacterized protein</fullName>
    </submittedName>
</protein>
<proteinExistence type="predicted"/>
<dbReference type="EMBL" id="CM037159">
    <property type="protein sequence ID" value="KAH7867117.1"/>
    <property type="molecule type" value="Genomic_DNA"/>
</dbReference>
<name>A0ACB7ZMK6_9ERIC</name>
<comment type="caution">
    <text evidence="1">The sequence shown here is derived from an EMBL/GenBank/DDBJ whole genome shotgun (WGS) entry which is preliminary data.</text>
</comment>
<reference evidence="1 2" key="1">
    <citation type="journal article" date="2021" name="Hortic Res">
        <title>High-quality reference genome and annotation aids understanding of berry development for evergreen blueberry (Vaccinium darrowii).</title>
        <authorList>
            <person name="Yu J."/>
            <person name="Hulse-Kemp A.M."/>
            <person name="Babiker E."/>
            <person name="Staton M."/>
        </authorList>
    </citation>
    <scope>NUCLEOTIDE SEQUENCE [LARGE SCALE GENOMIC DNA]</scope>
    <source>
        <strain evidence="2">cv. NJ 8807/NJ 8810</strain>
        <tissue evidence="1">Young leaf</tissue>
    </source>
</reference>
<evidence type="ECO:0000313" key="1">
    <source>
        <dbReference type="EMBL" id="KAH7867117.1"/>
    </source>
</evidence>
<organism evidence="1 2">
    <name type="scientific">Vaccinium darrowii</name>
    <dbReference type="NCBI Taxonomy" id="229202"/>
    <lineage>
        <taxon>Eukaryota</taxon>
        <taxon>Viridiplantae</taxon>
        <taxon>Streptophyta</taxon>
        <taxon>Embryophyta</taxon>
        <taxon>Tracheophyta</taxon>
        <taxon>Spermatophyta</taxon>
        <taxon>Magnoliopsida</taxon>
        <taxon>eudicotyledons</taxon>
        <taxon>Gunneridae</taxon>
        <taxon>Pentapetalae</taxon>
        <taxon>asterids</taxon>
        <taxon>Ericales</taxon>
        <taxon>Ericaceae</taxon>
        <taxon>Vaccinioideae</taxon>
        <taxon>Vaccinieae</taxon>
        <taxon>Vaccinium</taxon>
    </lineage>
</organism>
<sequence>MYFASRLCWFRRHFRNHGSTYPSLAINPSNSNMAAELCVVGTLLCLLFGGLCLARAALLCLYLSFACLWDEFVYQKHNLSRNQTLNSTVSLAPPPPSTSDTSSRRRAKPITDLGGNHNPIAFSFLNLMGVFQSSKFLPMGIPLLSWLFFFTHIFIISVSGQCLHEQKSLLLQLKNNLTFNPSISTRLTNWNQTLDCCKWNGVTCDRNGYVAGLDLNSESISNGIGCSSTLFSLRYLEALNLASNSFNSTAIPSSIGNLTNLVYLNLSNSGFSGQIPIELSFLTRLVTLDLSTTASYFPPIQSLQIQNPNLSTLFGNLSGIKELHLDGVNISANGYEWGRAISSSLPNLRVLSLSNCYLSGPIDDSLQDLQNLSEINLGSNNLSSLVPDFFVNFPHLTVLRLSFSNLYGTFPENILQRVQTLGTLDLTSNPLLNGSLHGFPENGSLRNLVLTDTRFSGDLPQSIGNLMELRRIEIPRCYFSGPIPSSLANLSHLVYLDFSSNNFSGPIPSFQISKNLTYIDLSYNTLTGVVPSTYFEGLLNLVYIDLAYNSFNGSIPSSLFSLPSLQKILLSNNKFGGQIFVFSNESLSPLDTLDLSSNKLEGPIPSHFFDFLRLDILSVSFNNFSGTVALESIQRLKNLTKLELSYNNLMVDVSFNISILSSFPQLTVLSLASCNLRKFPALMNQSRVIHLDLSGNKISGVIPNWIWNVGDGKLAFLNLSCNLLVGLQSVYMMPSLTVLDLHSNQLSGEIPIPPEAAIYVDYAGNKFNSSIPAEVGNGIASAVFFSLSNNMLSGPIPPSICNGSYLQRKAMMDGGNAQPYLNHLRFGVFTFNKLYYQDSVTVINKGCKETEPPTPTFDGRHSYSDEEEINWVYITATLGYTIGFGVIVGPLLCCKRWRRCYYKHVDQAILRILHHQERRARNQRRRDNRNVIRRRQHH</sequence>
<dbReference type="Proteomes" id="UP000828048">
    <property type="component" value="Chromosome 9"/>
</dbReference>
<gene>
    <name evidence="1" type="ORF">Vadar_029028</name>
</gene>
<accession>A0ACB7ZMK6</accession>
<keyword evidence="2" id="KW-1185">Reference proteome</keyword>